<keyword evidence="3" id="KW-1185">Reference proteome</keyword>
<dbReference type="Proteomes" id="UP001596122">
    <property type="component" value="Unassembled WGS sequence"/>
</dbReference>
<protein>
    <submittedName>
        <fullName evidence="2">PxKF domain-containing protein</fullName>
    </submittedName>
</protein>
<dbReference type="NCBIfam" id="NF038114">
    <property type="entry name" value="rightmost"/>
    <property type="match status" value="1"/>
</dbReference>
<keyword evidence="1" id="KW-0732">Signal</keyword>
<evidence type="ECO:0000313" key="2">
    <source>
        <dbReference type="EMBL" id="MFC5382018.1"/>
    </source>
</evidence>
<dbReference type="RefSeq" id="WP_340269921.1">
    <property type="nucleotide sequence ID" value="NZ_JBBEOG010000005.1"/>
</dbReference>
<feature type="signal peptide" evidence="1">
    <location>
        <begin position="1"/>
        <end position="31"/>
    </location>
</feature>
<evidence type="ECO:0000313" key="3">
    <source>
        <dbReference type="Proteomes" id="UP001596122"/>
    </source>
</evidence>
<name>A0ABW0GPZ7_9MICO</name>
<comment type="caution">
    <text evidence="2">The sequence shown here is derived from an EMBL/GenBank/DDBJ whole genome shotgun (WGS) entry which is preliminary data.</text>
</comment>
<proteinExistence type="predicted"/>
<gene>
    <name evidence="2" type="ORF">ACFPJ6_14675</name>
</gene>
<evidence type="ECO:0000256" key="1">
    <source>
        <dbReference type="SAM" id="SignalP"/>
    </source>
</evidence>
<feature type="chain" id="PRO_5046321109" evidence="1">
    <location>
        <begin position="32"/>
        <end position="765"/>
    </location>
</feature>
<accession>A0ABW0GPZ7</accession>
<dbReference type="EMBL" id="JBHSLD010000014">
    <property type="protein sequence ID" value="MFC5382018.1"/>
    <property type="molecule type" value="Genomic_DNA"/>
</dbReference>
<reference evidence="3" key="1">
    <citation type="journal article" date="2019" name="Int. J. Syst. Evol. Microbiol.">
        <title>The Global Catalogue of Microorganisms (GCM) 10K type strain sequencing project: providing services to taxonomists for standard genome sequencing and annotation.</title>
        <authorList>
            <consortium name="The Broad Institute Genomics Platform"/>
            <consortium name="The Broad Institute Genome Sequencing Center for Infectious Disease"/>
            <person name="Wu L."/>
            <person name="Ma J."/>
        </authorList>
    </citation>
    <scope>NUCLEOTIDE SEQUENCE [LARGE SCALE GENOMIC DNA]</scope>
    <source>
        <strain evidence="3">CCUG 43114</strain>
    </source>
</reference>
<sequence length="765" mass="77377">MHFASHRPTRTLTVAVTAGLLVAAGAAPASADLVVNGVDDSIDTTIEQMALSLGTGAETTTIYVVPADDDNDPGCNFDGPSETVTVNLAVDDPAVATVSPSSLVLSACGSAGAQTVTVTPVGVGTALVTTTVAAGTNRTGGSFSIANARFRAKVSEVPNTPPTVAVVGVEEGGQYPKGSLERPQCVATDVDDFPEPPHTSTWNAPLTAVTGPWAADGIGVRYAMCSYVDSFGVQVLARTGYAIIDDSAPVIQRTIDPEREETGWYRGDVSLSYTVVENQSPSSLQPPVGCEPVTVTADTALTTFTCEATSAGGTRTVVTNIRRDATAPVVSPTTTVTGGGTLVDGWYTAPVDVTFTATDETSRFLVDERAVLTASRTVTSSGDGQVVVPSPAFTDRAGNSSAVGAVTRTVKVDTTPPAAPTASLSTAANSAGWHDAPVTVTFDAAGDVGSGVASCTPAVTVDVDTAGRTVSGTCTDRAGHVSATTHVTVRLDRGAPVVTQAVVASAPTGANGWHTSDVDVDFTATDALSGLVAATARVRSTGEGAAVEVASPAFTDRAGNTVPAGAVATTVKVDSTPPATPVFVGGPSGSHYFGQVPAAPTCTSTDSGSGLAACVVTGGGTTVGSHTWTATATDHAGLTSTAVVRYDVLPWRTNGFYAPVDTSSGVVNTVKGGSTVPVKFELFAGPTELTSVQDVTLGATKGSCLAGAILDEVELLASGSTSLRYDATAGHFQYNWKTPTGAACYTLTMTARDGTTTAVARFRTR</sequence>
<organism evidence="2 3">
    <name type="scientific">Aquipuribacter nitratireducens</name>
    <dbReference type="NCBI Taxonomy" id="650104"/>
    <lineage>
        <taxon>Bacteria</taxon>
        <taxon>Bacillati</taxon>
        <taxon>Actinomycetota</taxon>
        <taxon>Actinomycetes</taxon>
        <taxon>Micrococcales</taxon>
        <taxon>Intrasporangiaceae</taxon>
        <taxon>Aquipuribacter</taxon>
    </lineage>
</organism>